<evidence type="ECO:0000313" key="2">
    <source>
        <dbReference type="Proteomes" id="UP000607281"/>
    </source>
</evidence>
<dbReference type="InterPro" id="IPR014971">
    <property type="entry name" value="KGK"/>
</dbReference>
<protein>
    <submittedName>
        <fullName evidence="1">KGK domain protein</fullName>
    </submittedName>
</protein>
<gene>
    <name evidence="1" type="ORF">H6G18_08985</name>
</gene>
<name>A0ABR8CM10_9NOST</name>
<proteinExistence type="predicted"/>
<accession>A0ABR8CM10</accession>
<reference evidence="1 2" key="1">
    <citation type="journal article" date="2020" name="ISME J.">
        <title>Comparative genomics reveals insights into cyanobacterial evolution and habitat adaptation.</title>
        <authorList>
            <person name="Chen M.Y."/>
            <person name="Teng W.K."/>
            <person name="Zhao L."/>
            <person name="Hu C.X."/>
            <person name="Zhou Y.K."/>
            <person name="Han B.P."/>
            <person name="Song L.R."/>
            <person name="Shu W.S."/>
        </authorList>
    </citation>
    <scope>NUCLEOTIDE SEQUENCE [LARGE SCALE GENOMIC DNA]</scope>
    <source>
        <strain evidence="1 2">FACHB-260</strain>
    </source>
</reference>
<evidence type="ECO:0000313" key="1">
    <source>
        <dbReference type="EMBL" id="MBD2344282.1"/>
    </source>
</evidence>
<organism evidence="1 2">
    <name type="scientific">Anabaena subtropica FACHB-260</name>
    <dbReference type="NCBI Taxonomy" id="2692884"/>
    <lineage>
        <taxon>Bacteria</taxon>
        <taxon>Bacillati</taxon>
        <taxon>Cyanobacteriota</taxon>
        <taxon>Cyanophyceae</taxon>
        <taxon>Nostocales</taxon>
        <taxon>Nostocaceae</taxon>
        <taxon>Anabaena</taxon>
    </lineage>
</organism>
<comment type="caution">
    <text evidence="1">The sequence shown here is derived from an EMBL/GenBank/DDBJ whole genome shotgun (WGS) entry which is preliminary data.</text>
</comment>
<keyword evidence="2" id="KW-1185">Reference proteome</keyword>
<dbReference type="Proteomes" id="UP000607281">
    <property type="component" value="Unassembled WGS sequence"/>
</dbReference>
<dbReference type="EMBL" id="JACJRF010000011">
    <property type="protein sequence ID" value="MBD2344282.1"/>
    <property type="molecule type" value="Genomic_DNA"/>
</dbReference>
<dbReference type="Pfam" id="PF08872">
    <property type="entry name" value="KGK"/>
    <property type="match status" value="1"/>
</dbReference>
<dbReference type="RefSeq" id="WP_190406790.1">
    <property type="nucleotide sequence ID" value="NZ_JACJRF010000011.1"/>
</dbReference>
<sequence length="126" mass="14418">MEENFNLSNCNDNDALSVKDKVFKIVQVKEGIKKAFSEQLAQELHNALNSYGISIDTGGYLVGNKFYRYTHKWFDEGVDCEVLKPASKGWQTGKLRIKVTIEFIPDESIVNETESPLDDLRRMINE</sequence>